<proteinExistence type="predicted"/>
<organism evidence="1">
    <name type="scientific">Anisakis simplex</name>
    <name type="common">Herring worm</name>
    <dbReference type="NCBI Taxonomy" id="6269"/>
    <lineage>
        <taxon>Eukaryota</taxon>
        <taxon>Metazoa</taxon>
        <taxon>Ecdysozoa</taxon>
        <taxon>Nematoda</taxon>
        <taxon>Chromadorea</taxon>
        <taxon>Rhabditida</taxon>
        <taxon>Spirurina</taxon>
        <taxon>Ascaridomorpha</taxon>
        <taxon>Ascaridoidea</taxon>
        <taxon>Anisakidae</taxon>
        <taxon>Anisakis</taxon>
        <taxon>Anisakis simplex complex</taxon>
    </lineage>
</organism>
<reference evidence="1" key="1">
    <citation type="submission" date="2017-02" db="UniProtKB">
        <authorList>
            <consortium name="WormBaseParasite"/>
        </authorList>
    </citation>
    <scope>IDENTIFICATION</scope>
</reference>
<dbReference type="AlphaFoldDB" id="A0A0M3J3Q1"/>
<protein>
    <submittedName>
        <fullName evidence="1">Ovule protein</fullName>
    </submittedName>
</protein>
<name>A0A0M3J3Q1_ANISI</name>
<sequence>LCEMHKLVLNGEQRSVEDHSHSSGTPSSIFSSGIHVVISRYFTMENLFANSSIERTIQCTIMGYSLLLALSS</sequence>
<accession>A0A0M3J3Q1</accession>
<dbReference type="WBParaSite" id="ASIM_0000216401-mRNA-1">
    <property type="protein sequence ID" value="ASIM_0000216401-mRNA-1"/>
    <property type="gene ID" value="ASIM_0000216401"/>
</dbReference>
<evidence type="ECO:0000313" key="1">
    <source>
        <dbReference type="WBParaSite" id="ASIM_0000216401-mRNA-1"/>
    </source>
</evidence>